<dbReference type="EMBL" id="LT963352">
    <property type="protein sequence ID" value="SOR81565.1"/>
    <property type="molecule type" value="Genomic_DNA"/>
</dbReference>
<dbReference type="InterPro" id="IPR058712">
    <property type="entry name" value="SRA_ScoMcrA"/>
</dbReference>
<accession>A0A2N9BDY1</accession>
<reference evidence="3" key="1">
    <citation type="submission" date="2017-11" db="EMBL/GenBank/DDBJ databases">
        <authorList>
            <person name="Wibberg D."/>
        </authorList>
    </citation>
    <scope>NUCLEOTIDE SEQUENCE [LARGE SCALE GENOMIC DNA]</scope>
</reference>
<dbReference type="AlphaFoldDB" id="A0A2N9BDY1"/>
<organism evidence="2 3">
    <name type="scientific">Streptomyces chartreusis NRRL 3882</name>
    <dbReference type="NCBI Taxonomy" id="1079985"/>
    <lineage>
        <taxon>Bacteria</taxon>
        <taxon>Bacillati</taxon>
        <taxon>Actinomycetota</taxon>
        <taxon>Actinomycetes</taxon>
        <taxon>Kitasatosporales</taxon>
        <taxon>Streptomycetaceae</taxon>
        <taxon>Streptomyces</taxon>
    </lineage>
</organism>
<dbReference type="Pfam" id="PF26348">
    <property type="entry name" value="SRA_ScoMcrA"/>
    <property type="match status" value="1"/>
</dbReference>
<evidence type="ECO:0000313" key="2">
    <source>
        <dbReference type="EMBL" id="SOR81565.1"/>
    </source>
</evidence>
<protein>
    <recommendedName>
        <fullName evidence="1">ScoMcrA-like SRA domain-containing protein</fullName>
    </recommendedName>
</protein>
<sequence>MDLASIKPGLMTTRAEMKELFGGGTQGGIIPSNTTPNILIYVDHDSGKKYGYEDGWLEEEDERGPVFEYTGQGTRGEQTFLGLNGSRNAAVLCHADTGRSLRVFMAAGKVPGSKSAAKRQRYIGEFELDSQQPYTVRETNDEEGERRRIIVFRLRPKGDYERLTQDVISRAGETDSQKVSATVVTCKMVEPKRKRASESRRAAQPSLIADLRQSALREQYLDHLTQRGHEVCAYQIKISGTTKTLKTDLYDATTHELYAIRGASSRDELHIAIGQLKDFVRHIKPRDPKLTVLLPEKPQGDLLNLLHTEGIDLVYQDAHGYTRFSAK</sequence>
<dbReference type="OrthoDB" id="4939521at2"/>
<dbReference type="RefSeq" id="WP_010040063.1">
    <property type="nucleotide sequence ID" value="NZ_LT962942.1"/>
</dbReference>
<keyword evidence="3" id="KW-1185">Reference proteome</keyword>
<dbReference type="Proteomes" id="UP000235464">
    <property type="component" value="Chromosome I"/>
</dbReference>
<evidence type="ECO:0000313" key="3">
    <source>
        <dbReference type="Proteomes" id="UP000235464"/>
    </source>
</evidence>
<proteinExistence type="predicted"/>
<name>A0A2N9BDY1_STRCX</name>
<feature type="domain" description="ScoMcrA-like SRA" evidence="1">
    <location>
        <begin position="12"/>
        <end position="156"/>
    </location>
</feature>
<evidence type="ECO:0000259" key="1">
    <source>
        <dbReference type="Pfam" id="PF26348"/>
    </source>
</evidence>
<gene>
    <name evidence="2" type="ORF">SCNRRL3882_5017</name>
</gene>